<gene>
    <name evidence="2" type="ORF">GCM10011521_12120</name>
</gene>
<evidence type="ECO:0000313" key="3">
    <source>
        <dbReference type="Proteomes" id="UP000623419"/>
    </source>
</evidence>
<dbReference type="Proteomes" id="UP000623419">
    <property type="component" value="Unassembled WGS sequence"/>
</dbReference>
<feature type="region of interest" description="Disordered" evidence="1">
    <location>
        <begin position="1"/>
        <end position="23"/>
    </location>
</feature>
<keyword evidence="3" id="KW-1185">Reference proteome</keyword>
<sequence>MQTEESKAPSTAQEAVEAAKARREELAKRRQELTARRGTLAREVLLKGDEAKRAELQQVIVELNALGAEDEVLDQVTREAQVDWERERDEDTLARLYAGLDEAEGLLTELEELTGLAAKAMTRFLEAQQLAEDIGASVQARLYEVSSNASGRSAEPVKSDQVTGMCLPGSEATRATVLAHARRRIAALRGDLDRGLKGPKAA</sequence>
<proteinExistence type="predicted"/>
<evidence type="ECO:0000313" key="2">
    <source>
        <dbReference type="EMBL" id="GGA75541.1"/>
    </source>
</evidence>
<dbReference type="RefSeq" id="WP_188662234.1">
    <property type="nucleotide sequence ID" value="NZ_BMKC01000001.1"/>
</dbReference>
<evidence type="ECO:0000256" key="1">
    <source>
        <dbReference type="SAM" id="MobiDB-lite"/>
    </source>
</evidence>
<organism evidence="2 3">
    <name type="scientific">Arenimonas soli</name>
    <dbReference type="NCBI Taxonomy" id="2269504"/>
    <lineage>
        <taxon>Bacteria</taxon>
        <taxon>Pseudomonadati</taxon>
        <taxon>Pseudomonadota</taxon>
        <taxon>Gammaproteobacteria</taxon>
        <taxon>Lysobacterales</taxon>
        <taxon>Lysobacteraceae</taxon>
        <taxon>Arenimonas</taxon>
    </lineage>
</organism>
<name>A0ABQ1HGY3_9GAMM</name>
<dbReference type="EMBL" id="BMKC01000001">
    <property type="protein sequence ID" value="GGA75541.1"/>
    <property type="molecule type" value="Genomic_DNA"/>
</dbReference>
<accession>A0ABQ1HGY3</accession>
<comment type="caution">
    <text evidence="2">The sequence shown here is derived from an EMBL/GenBank/DDBJ whole genome shotgun (WGS) entry which is preliminary data.</text>
</comment>
<reference evidence="3" key="1">
    <citation type="journal article" date="2019" name="Int. J. Syst. Evol. Microbiol.">
        <title>The Global Catalogue of Microorganisms (GCM) 10K type strain sequencing project: providing services to taxonomists for standard genome sequencing and annotation.</title>
        <authorList>
            <consortium name="The Broad Institute Genomics Platform"/>
            <consortium name="The Broad Institute Genome Sequencing Center for Infectious Disease"/>
            <person name="Wu L."/>
            <person name="Ma J."/>
        </authorList>
    </citation>
    <scope>NUCLEOTIDE SEQUENCE [LARGE SCALE GENOMIC DNA]</scope>
    <source>
        <strain evidence="3">CGMCC 1.15905</strain>
    </source>
</reference>
<protein>
    <submittedName>
        <fullName evidence="2">Uncharacterized protein</fullName>
    </submittedName>
</protein>